<organism evidence="2 3">
    <name type="scientific">Dreissena polymorpha</name>
    <name type="common">Zebra mussel</name>
    <name type="synonym">Mytilus polymorpha</name>
    <dbReference type="NCBI Taxonomy" id="45954"/>
    <lineage>
        <taxon>Eukaryota</taxon>
        <taxon>Metazoa</taxon>
        <taxon>Spiralia</taxon>
        <taxon>Lophotrochozoa</taxon>
        <taxon>Mollusca</taxon>
        <taxon>Bivalvia</taxon>
        <taxon>Autobranchia</taxon>
        <taxon>Heteroconchia</taxon>
        <taxon>Euheterodonta</taxon>
        <taxon>Imparidentia</taxon>
        <taxon>Neoheterodontei</taxon>
        <taxon>Myida</taxon>
        <taxon>Dreissenoidea</taxon>
        <taxon>Dreissenidae</taxon>
        <taxon>Dreissena</taxon>
    </lineage>
</organism>
<sequence length="62" mass="7370">MKFVCSSDDSSSNHDNNDNDDNYDDHSRSYHHVTLRHRKARYSLQLLSYRTQCESLAKSEYK</sequence>
<keyword evidence="3" id="KW-1185">Reference proteome</keyword>
<dbReference type="Proteomes" id="UP000828390">
    <property type="component" value="Unassembled WGS sequence"/>
</dbReference>
<proteinExistence type="predicted"/>
<dbReference type="EMBL" id="JAIWYP010000001">
    <property type="protein sequence ID" value="KAH3890750.1"/>
    <property type="molecule type" value="Genomic_DNA"/>
</dbReference>
<reference evidence="2" key="1">
    <citation type="journal article" date="2019" name="bioRxiv">
        <title>The Genome of the Zebra Mussel, Dreissena polymorpha: A Resource for Invasive Species Research.</title>
        <authorList>
            <person name="McCartney M.A."/>
            <person name="Auch B."/>
            <person name="Kono T."/>
            <person name="Mallez S."/>
            <person name="Zhang Y."/>
            <person name="Obille A."/>
            <person name="Becker A."/>
            <person name="Abrahante J.E."/>
            <person name="Garbe J."/>
            <person name="Badalamenti J.P."/>
            <person name="Herman A."/>
            <person name="Mangelson H."/>
            <person name="Liachko I."/>
            <person name="Sullivan S."/>
            <person name="Sone E.D."/>
            <person name="Koren S."/>
            <person name="Silverstein K.A.T."/>
            <person name="Beckman K.B."/>
            <person name="Gohl D.M."/>
        </authorList>
    </citation>
    <scope>NUCLEOTIDE SEQUENCE</scope>
    <source>
        <strain evidence="2">Duluth1</strain>
        <tissue evidence="2">Whole animal</tissue>
    </source>
</reference>
<dbReference type="AlphaFoldDB" id="A0A9D4N832"/>
<name>A0A9D4N832_DREPO</name>
<evidence type="ECO:0000313" key="2">
    <source>
        <dbReference type="EMBL" id="KAH3890750.1"/>
    </source>
</evidence>
<gene>
    <name evidence="2" type="ORF">DPMN_014838</name>
</gene>
<reference evidence="2" key="2">
    <citation type="submission" date="2020-11" db="EMBL/GenBank/DDBJ databases">
        <authorList>
            <person name="McCartney M.A."/>
            <person name="Auch B."/>
            <person name="Kono T."/>
            <person name="Mallez S."/>
            <person name="Becker A."/>
            <person name="Gohl D.M."/>
            <person name="Silverstein K.A.T."/>
            <person name="Koren S."/>
            <person name="Bechman K.B."/>
            <person name="Herman A."/>
            <person name="Abrahante J.E."/>
            <person name="Garbe J."/>
        </authorList>
    </citation>
    <scope>NUCLEOTIDE SEQUENCE</scope>
    <source>
        <strain evidence="2">Duluth1</strain>
        <tissue evidence="2">Whole animal</tissue>
    </source>
</reference>
<evidence type="ECO:0000256" key="1">
    <source>
        <dbReference type="SAM" id="MobiDB-lite"/>
    </source>
</evidence>
<comment type="caution">
    <text evidence="2">The sequence shown here is derived from an EMBL/GenBank/DDBJ whole genome shotgun (WGS) entry which is preliminary data.</text>
</comment>
<accession>A0A9D4N832</accession>
<feature type="compositionally biased region" description="Low complexity" evidence="1">
    <location>
        <begin position="1"/>
        <end position="10"/>
    </location>
</feature>
<feature type="region of interest" description="Disordered" evidence="1">
    <location>
        <begin position="1"/>
        <end position="27"/>
    </location>
</feature>
<protein>
    <submittedName>
        <fullName evidence="2">Uncharacterized protein</fullName>
    </submittedName>
</protein>
<evidence type="ECO:0000313" key="3">
    <source>
        <dbReference type="Proteomes" id="UP000828390"/>
    </source>
</evidence>